<dbReference type="GO" id="GO:0016491">
    <property type="term" value="F:oxidoreductase activity"/>
    <property type="evidence" value="ECO:0007669"/>
    <property type="project" value="UniProtKB-KW"/>
</dbReference>
<dbReference type="Proteomes" id="UP000619244">
    <property type="component" value="Unassembled WGS sequence"/>
</dbReference>
<dbReference type="AlphaFoldDB" id="A0A918NXW4"/>
<feature type="region of interest" description="Disordered" evidence="3">
    <location>
        <begin position="45"/>
        <end position="91"/>
    </location>
</feature>
<dbReference type="PANTHER" id="PTHR43639:SF1">
    <property type="entry name" value="SHORT-CHAIN DEHYDROGENASE_REDUCTASE FAMILY PROTEIN"/>
    <property type="match status" value="1"/>
</dbReference>
<proteinExistence type="inferred from homology"/>
<dbReference type="PRINTS" id="PR00081">
    <property type="entry name" value="GDHRDH"/>
</dbReference>
<evidence type="ECO:0000256" key="1">
    <source>
        <dbReference type="ARBA" id="ARBA00006484"/>
    </source>
</evidence>
<name>A0A918NXW4_9ACTN</name>
<feature type="compositionally biased region" description="Basic and acidic residues" evidence="3">
    <location>
        <begin position="60"/>
        <end position="71"/>
    </location>
</feature>
<dbReference type="Pfam" id="PF00106">
    <property type="entry name" value="adh_short"/>
    <property type="match status" value="1"/>
</dbReference>
<gene>
    <name evidence="4" type="ORF">GCM10010358_67490</name>
</gene>
<reference evidence="4" key="2">
    <citation type="submission" date="2020-09" db="EMBL/GenBank/DDBJ databases">
        <authorList>
            <person name="Sun Q."/>
            <person name="Ohkuma M."/>
        </authorList>
    </citation>
    <scope>NUCLEOTIDE SEQUENCE</scope>
    <source>
        <strain evidence="4">JCM 4790</strain>
    </source>
</reference>
<dbReference type="PANTHER" id="PTHR43639">
    <property type="entry name" value="OXIDOREDUCTASE, SHORT-CHAIN DEHYDROGENASE/REDUCTASE FAMILY (AFU_ORTHOLOGUE AFUA_5G02870)"/>
    <property type="match status" value="1"/>
</dbReference>
<keyword evidence="2" id="KW-0560">Oxidoreductase</keyword>
<dbReference type="EMBL" id="BMVU01000053">
    <property type="protein sequence ID" value="GGY04443.1"/>
    <property type="molecule type" value="Genomic_DNA"/>
</dbReference>
<accession>A0A918NXW4</accession>
<comment type="similarity">
    <text evidence="1">Belongs to the short-chain dehydrogenases/reductases (SDR) family.</text>
</comment>
<evidence type="ECO:0000313" key="4">
    <source>
        <dbReference type="EMBL" id="GGY04443.1"/>
    </source>
</evidence>
<dbReference type="RefSeq" id="WP_190194142.1">
    <property type="nucleotide sequence ID" value="NZ_BMVU01000053.1"/>
</dbReference>
<evidence type="ECO:0000256" key="3">
    <source>
        <dbReference type="SAM" id="MobiDB-lite"/>
    </source>
</evidence>
<dbReference type="InterPro" id="IPR002347">
    <property type="entry name" value="SDR_fam"/>
</dbReference>
<organism evidence="4 5">
    <name type="scientific">Streptomyces minutiscleroticus</name>
    <dbReference type="NCBI Taxonomy" id="68238"/>
    <lineage>
        <taxon>Bacteria</taxon>
        <taxon>Bacillati</taxon>
        <taxon>Actinomycetota</taxon>
        <taxon>Actinomycetes</taxon>
        <taxon>Kitasatosporales</taxon>
        <taxon>Streptomycetaceae</taxon>
        <taxon>Streptomyces</taxon>
    </lineage>
</organism>
<evidence type="ECO:0000256" key="2">
    <source>
        <dbReference type="ARBA" id="ARBA00023002"/>
    </source>
</evidence>
<comment type="caution">
    <text evidence="4">The sequence shown here is derived from an EMBL/GenBank/DDBJ whole genome shotgun (WGS) entry which is preliminary data.</text>
</comment>
<dbReference type="SUPFAM" id="SSF51735">
    <property type="entry name" value="NAD(P)-binding Rossmann-fold domains"/>
    <property type="match status" value="1"/>
</dbReference>
<dbReference type="InterPro" id="IPR036291">
    <property type="entry name" value="NAD(P)-bd_dom_sf"/>
</dbReference>
<reference evidence="4" key="1">
    <citation type="journal article" date="2014" name="Int. J. Syst. Evol. Microbiol.">
        <title>Complete genome sequence of Corynebacterium casei LMG S-19264T (=DSM 44701T), isolated from a smear-ripened cheese.</title>
        <authorList>
            <consortium name="US DOE Joint Genome Institute (JGI-PGF)"/>
            <person name="Walter F."/>
            <person name="Albersmeier A."/>
            <person name="Kalinowski J."/>
            <person name="Ruckert C."/>
        </authorList>
    </citation>
    <scope>NUCLEOTIDE SEQUENCE</scope>
    <source>
        <strain evidence="4">JCM 4790</strain>
    </source>
</reference>
<keyword evidence="5" id="KW-1185">Reference proteome</keyword>
<sequence>MIDPRPTGRTVLVTGGAGGIGAAISRASAAQGARVAVHCLAQDPAPPASRQWAHVTPAAERAEQSTRRLGDDSFAVGADLSGPDAARRPAEAVAQRTGPVDVLVDDAAHCQTPDSIDTLTSDSLERHYRVDAVAPALLTAEAARLRRGQEPLSVSNVGTDAAHAFPGRTGYGTIWRHKHVTNERPCKVIDEANTA</sequence>
<dbReference type="Gene3D" id="3.40.50.720">
    <property type="entry name" value="NAD(P)-binding Rossmann-like Domain"/>
    <property type="match status" value="1"/>
</dbReference>
<protein>
    <submittedName>
        <fullName evidence="4">Uncharacterized protein</fullName>
    </submittedName>
</protein>
<evidence type="ECO:0000313" key="5">
    <source>
        <dbReference type="Proteomes" id="UP000619244"/>
    </source>
</evidence>